<dbReference type="PANTHER" id="PTHR34676:SF8">
    <property type="entry name" value="TRANSMEMBRANE PROTEIN"/>
    <property type="match status" value="1"/>
</dbReference>
<sequence length="290" mass="33501">MNDKAFESLGKKDIGFYQLYYLERSGTLASGDDIVKGGSAEAERNKLIFFVLFEDFTFRPQIRPEPESSLPTIVNGSCRPYSISETSPRLISKPLLEKAAEREENVKIPSPRQIEVNSVSGIDSWSLYTLRIVQSGFKDCRKWDILLQIFVCTTYILVRGLERCFIFLTWRGIWDATLNGPFEPTHIVDGKTILKNFSEWSQEENRQAQYDVKARNIIASALTIDEFFRISQCKSAKEMWDILEVIHEGTDEVKRARKNSLIQEYELFRMMADETIYEVQKSCVVNVYVL</sequence>
<proteinExistence type="predicted"/>
<reference evidence="1 2" key="1">
    <citation type="journal article" date="2023" name="Life. Sci Alliance">
        <title>Evolutionary insights into 3D genome organization and epigenetic landscape of Vigna mungo.</title>
        <authorList>
            <person name="Junaid A."/>
            <person name="Singh B."/>
            <person name="Bhatia S."/>
        </authorList>
    </citation>
    <scope>NUCLEOTIDE SEQUENCE [LARGE SCALE GENOMIC DNA]</scope>
    <source>
        <strain evidence="1">Urdbean</strain>
    </source>
</reference>
<dbReference type="AlphaFoldDB" id="A0AAQ3S347"/>
<dbReference type="Proteomes" id="UP001374535">
    <property type="component" value="Chromosome 4"/>
</dbReference>
<evidence type="ECO:0000313" key="2">
    <source>
        <dbReference type="Proteomes" id="UP001374535"/>
    </source>
</evidence>
<organism evidence="1 2">
    <name type="scientific">Vigna mungo</name>
    <name type="common">Black gram</name>
    <name type="synonym">Phaseolus mungo</name>
    <dbReference type="NCBI Taxonomy" id="3915"/>
    <lineage>
        <taxon>Eukaryota</taxon>
        <taxon>Viridiplantae</taxon>
        <taxon>Streptophyta</taxon>
        <taxon>Embryophyta</taxon>
        <taxon>Tracheophyta</taxon>
        <taxon>Spermatophyta</taxon>
        <taxon>Magnoliopsida</taxon>
        <taxon>eudicotyledons</taxon>
        <taxon>Gunneridae</taxon>
        <taxon>Pentapetalae</taxon>
        <taxon>rosids</taxon>
        <taxon>fabids</taxon>
        <taxon>Fabales</taxon>
        <taxon>Fabaceae</taxon>
        <taxon>Papilionoideae</taxon>
        <taxon>50 kb inversion clade</taxon>
        <taxon>NPAAA clade</taxon>
        <taxon>indigoferoid/millettioid clade</taxon>
        <taxon>Phaseoleae</taxon>
        <taxon>Vigna</taxon>
    </lineage>
</organism>
<name>A0AAQ3S347_VIGMU</name>
<dbReference type="PANTHER" id="PTHR34676">
    <property type="entry name" value="DUF4219 DOMAIN-CONTAINING PROTEIN-RELATED"/>
    <property type="match status" value="1"/>
</dbReference>
<keyword evidence="2" id="KW-1185">Reference proteome</keyword>
<gene>
    <name evidence="1" type="ORF">V8G54_013288</name>
</gene>
<dbReference type="EMBL" id="CP144697">
    <property type="protein sequence ID" value="WVZ15722.1"/>
    <property type="molecule type" value="Genomic_DNA"/>
</dbReference>
<dbReference type="Pfam" id="PF14223">
    <property type="entry name" value="Retrotran_gag_2"/>
    <property type="match status" value="1"/>
</dbReference>
<accession>A0AAQ3S347</accession>
<evidence type="ECO:0000313" key="1">
    <source>
        <dbReference type="EMBL" id="WVZ15722.1"/>
    </source>
</evidence>
<protein>
    <submittedName>
        <fullName evidence="1">Uncharacterized protein</fullName>
    </submittedName>
</protein>